<proteinExistence type="predicted"/>
<dbReference type="AlphaFoldDB" id="A0A437AMS7"/>
<dbReference type="EMBL" id="RCSS01000196">
    <property type="protein sequence ID" value="RVD92525.1"/>
    <property type="molecule type" value="Genomic_DNA"/>
</dbReference>
<feature type="domain" description="PCI" evidence="5">
    <location>
        <begin position="236"/>
        <end position="276"/>
    </location>
</feature>
<dbReference type="InterPro" id="IPR050756">
    <property type="entry name" value="CSN3"/>
</dbReference>
<dbReference type="GO" id="GO:0005737">
    <property type="term" value="C:cytoplasm"/>
    <property type="evidence" value="ECO:0007669"/>
    <property type="project" value="UniProtKB-SubCell"/>
</dbReference>
<reference evidence="6 7" key="1">
    <citation type="submission" date="2018-10" db="EMBL/GenBank/DDBJ databases">
        <title>Draft genome sequence of the microsporidian Tubulinosema ratisbonensis.</title>
        <authorList>
            <person name="Polonais V."/>
            <person name="Peyretaillade E."/>
            <person name="Niehus S."/>
            <person name="Wawrzyniak I."/>
            <person name="Franchet A."/>
            <person name="Gaspin C."/>
            <person name="Reichstadt M."/>
            <person name="Belser C."/>
            <person name="Labadie K."/>
            <person name="Delbac F."/>
            <person name="Ferrandon D."/>
        </authorList>
    </citation>
    <scope>NUCLEOTIDE SEQUENCE [LARGE SCALE GENOMIC DNA]</scope>
    <source>
        <strain evidence="6 7">Franzen</strain>
    </source>
</reference>
<dbReference type="VEuPathDB" id="MicrosporidiaDB:TUBRATIS_009620"/>
<evidence type="ECO:0000256" key="2">
    <source>
        <dbReference type="ARBA" id="ARBA00004496"/>
    </source>
</evidence>
<dbReference type="OrthoDB" id="1713558at2759"/>
<dbReference type="Proteomes" id="UP000282876">
    <property type="component" value="Unassembled WGS sequence"/>
</dbReference>
<dbReference type="PANTHER" id="PTHR10758:SF1">
    <property type="entry name" value="COP9 SIGNALOSOME COMPLEX SUBUNIT 3"/>
    <property type="match status" value="1"/>
</dbReference>
<dbReference type="GO" id="GO:0006511">
    <property type="term" value="P:ubiquitin-dependent protein catabolic process"/>
    <property type="evidence" value="ECO:0007669"/>
    <property type="project" value="TreeGrafter"/>
</dbReference>
<keyword evidence="3" id="KW-0963">Cytoplasm</keyword>
<dbReference type="GO" id="GO:0008180">
    <property type="term" value="C:COP9 signalosome"/>
    <property type="evidence" value="ECO:0007669"/>
    <property type="project" value="TreeGrafter"/>
</dbReference>
<dbReference type="Pfam" id="PF01399">
    <property type="entry name" value="PCI"/>
    <property type="match status" value="1"/>
</dbReference>
<dbReference type="InterPro" id="IPR000717">
    <property type="entry name" value="PCI_dom"/>
</dbReference>
<evidence type="ECO:0000256" key="3">
    <source>
        <dbReference type="ARBA" id="ARBA00022490"/>
    </source>
</evidence>
<keyword evidence="4" id="KW-0539">Nucleus</keyword>
<keyword evidence="7" id="KW-1185">Reference proteome</keyword>
<gene>
    <name evidence="6" type="ORF">TUBRATIS_009620</name>
</gene>
<accession>A0A437AMS7</accession>
<comment type="subcellular location">
    <subcellularLocation>
        <location evidence="2">Cytoplasm</location>
    </subcellularLocation>
    <subcellularLocation>
        <location evidence="1">Nucleus</location>
    </subcellularLocation>
</comment>
<evidence type="ECO:0000313" key="7">
    <source>
        <dbReference type="Proteomes" id="UP000282876"/>
    </source>
</evidence>
<evidence type="ECO:0000256" key="1">
    <source>
        <dbReference type="ARBA" id="ARBA00004123"/>
    </source>
</evidence>
<comment type="caution">
    <text evidence="6">The sequence shown here is derived from an EMBL/GenBank/DDBJ whole genome shotgun (WGS) entry which is preliminary data.</text>
</comment>
<evidence type="ECO:0000313" key="6">
    <source>
        <dbReference type="EMBL" id="RVD92525.1"/>
    </source>
</evidence>
<organism evidence="6 7">
    <name type="scientific">Tubulinosema ratisbonensis</name>
    <dbReference type="NCBI Taxonomy" id="291195"/>
    <lineage>
        <taxon>Eukaryota</taxon>
        <taxon>Fungi</taxon>
        <taxon>Fungi incertae sedis</taxon>
        <taxon>Microsporidia</taxon>
        <taxon>Tubulinosematoidea</taxon>
        <taxon>Tubulinosematidae</taxon>
        <taxon>Tubulinosema</taxon>
    </lineage>
</organism>
<evidence type="ECO:0000259" key="5">
    <source>
        <dbReference type="Pfam" id="PF01399"/>
    </source>
</evidence>
<protein>
    <submittedName>
        <fullName evidence="6">PCI domain-containing protein</fullName>
    </submittedName>
</protein>
<evidence type="ECO:0000256" key="4">
    <source>
        <dbReference type="ARBA" id="ARBA00023242"/>
    </source>
</evidence>
<name>A0A437AMS7_9MICR</name>
<dbReference type="PANTHER" id="PTHR10758">
    <property type="entry name" value="26S PROTEASOME NON-ATPASE REGULATORY SUBUNIT 3/COP9 SIGNALOSOME COMPLEX SUBUNIT 3"/>
    <property type="match status" value="1"/>
</dbReference>
<dbReference type="STRING" id="291195.A0A437AMS7"/>
<sequence length="342" mass="40313">MKSTENSNLANKIINDFPFYPALNAFKESPEFFLGDIDLPSKHKNKWSKLMTHIIKLNKEIKKNNFEIVKEISIDLIQEEDIELDFLTSIFINYHFYCKRKLNSLEHSLYFHLFTVHRELSHHECVSVLTNICYKIGILLGKNLMIDSSVDLRHQGLYFYYKGFLNLVHGNYKDSFTFLKQSLVLRSSLKTHMCLVVNALLLNEKVKKLPFKKLKPYLKLASFVQNGNFNKFNEILEKYKPIFERDMLYGVIQKLENNVRLQNFKKMSKVYSRIKTVDLINKGITKEMLSTNEEIIHFVDPIKSSYDIYARITECGETRIKTKSMLKYKEITPISFEDLLDE</sequence>